<evidence type="ECO:0000313" key="2">
    <source>
        <dbReference type="Proteomes" id="UP000006241"/>
    </source>
</evidence>
<dbReference type="EMBL" id="ACHB01000090">
    <property type="protein sequence ID" value="EEI90531.1"/>
    <property type="molecule type" value="Genomic_DNA"/>
</dbReference>
<proteinExistence type="predicted"/>
<dbReference type="RefSeq" id="WP_003002868.1">
    <property type="nucleotide sequence ID" value="NZ_GG668630.1"/>
</dbReference>
<protein>
    <recommendedName>
        <fullName evidence="3">Copper resistance protein NlpE</fullName>
    </recommendedName>
</protein>
<dbReference type="Pfam" id="PF04170">
    <property type="entry name" value="NlpE"/>
    <property type="match status" value="1"/>
</dbReference>
<sequence>MKKLILSITGAALVLISCQNTSITATSEKNDSIAALAKKDSVEEFSNPDPAHNSQNALDWDGEYEGVLPCADCEGIKTNVILHKDNTYSLVSEYLGKKSTFKEEGKFTWDDSGSVVILKLKDGTNKFKVQEGSLKMLDQEGNVITGSLEANYILKKV</sequence>
<reference evidence="1 2" key="1">
    <citation type="submission" date="2009-01" db="EMBL/GenBank/DDBJ databases">
        <authorList>
            <person name="Qin X."/>
            <person name="Bachman B."/>
            <person name="Battles P."/>
            <person name="Bell A."/>
            <person name="Bess C."/>
            <person name="Bickham C."/>
            <person name="Chaboub L."/>
            <person name="Chen D."/>
            <person name="Coyle M."/>
            <person name="Deiros D.R."/>
            <person name="Dinh H."/>
            <person name="Forbes L."/>
            <person name="Fowler G."/>
            <person name="Francisco L."/>
            <person name="Fu Q."/>
            <person name="Gubbala S."/>
            <person name="Hale W."/>
            <person name="Han Y."/>
            <person name="Hemphill L."/>
            <person name="Highlander S.K."/>
            <person name="Hirani K."/>
            <person name="Hogues M."/>
            <person name="Jackson L."/>
            <person name="Jakkamsetti A."/>
            <person name="Javaid M."/>
            <person name="Jiang H."/>
            <person name="Korchina V."/>
            <person name="Kovar C."/>
            <person name="Lara F."/>
            <person name="Lee S."/>
            <person name="Mata R."/>
            <person name="Mathew T."/>
            <person name="Moen C."/>
            <person name="Morales K."/>
            <person name="Munidasa M."/>
            <person name="Nazareth L."/>
            <person name="Ngo R."/>
            <person name="Nguyen L."/>
            <person name="Okwuonu G."/>
            <person name="Ongeri F."/>
            <person name="Patil S."/>
            <person name="Petrosino J."/>
            <person name="Pham C."/>
            <person name="Pham P."/>
            <person name="Pu L.-L."/>
            <person name="Puazo M."/>
            <person name="Raj R."/>
            <person name="Reid J."/>
            <person name="Rouhana J."/>
            <person name="Saada N."/>
            <person name="Shang Y."/>
            <person name="Simmons D."/>
            <person name="Thornton R."/>
            <person name="Warren J."/>
            <person name="Weissenberger G."/>
            <person name="Zhang J."/>
            <person name="Zhang L."/>
            <person name="Zhou C."/>
            <person name="Zhu D."/>
            <person name="Muzny D."/>
            <person name="Worley K."/>
            <person name="Gibbs R."/>
        </authorList>
    </citation>
    <scope>NUCLEOTIDE SEQUENCE [LARGE SCALE GENOMIC DNA]</scope>
    <source>
        <strain evidence="1 2">ATCC 33300</strain>
    </source>
</reference>
<name>C2G2P1_SPHSI</name>
<dbReference type="PROSITE" id="PS51257">
    <property type="entry name" value="PROKAR_LIPOPROTEIN"/>
    <property type="match status" value="1"/>
</dbReference>
<evidence type="ECO:0008006" key="3">
    <source>
        <dbReference type="Google" id="ProtNLM"/>
    </source>
</evidence>
<dbReference type="Gene3D" id="2.40.128.640">
    <property type="match status" value="1"/>
</dbReference>
<dbReference type="Proteomes" id="UP000006241">
    <property type="component" value="Unassembled WGS sequence"/>
</dbReference>
<gene>
    <name evidence="1" type="ORF">HMPREF0765_3847</name>
</gene>
<dbReference type="AlphaFoldDB" id="C2G2P1"/>
<dbReference type="InterPro" id="IPR007298">
    <property type="entry name" value="Cu-R_lipoprotein_NlpE"/>
</dbReference>
<organism evidence="1 2">
    <name type="scientific">Sphingobacterium spiritivorum ATCC 33300</name>
    <dbReference type="NCBI Taxonomy" id="525372"/>
    <lineage>
        <taxon>Bacteria</taxon>
        <taxon>Pseudomonadati</taxon>
        <taxon>Bacteroidota</taxon>
        <taxon>Sphingobacteriia</taxon>
        <taxon>Sphingobacteriales</taxon>
        <taxon>Sphingobacteriaceae</taxon>
        <taxon>Sphingobacterium</taxon>
    </lineage>
</organism>
<evidence type="ECO:0000313" key="1">
    <source>
        <dbReference type="EMBL" id="EEI90531.1"/>
    </source>
</evidence>
<accession>C2G2P1</accession>
<dbReference type="HOGENOM" id="CLU_095662_0_0_10"/>
<comment type="caution">
    <text evidence="1">The sequence shown here is derived from an EMBL/GenBank/DDBJ whole genome shotgun (WGS) entry which is preliminary data.</text>
</comment>